<accession>A0AAJ2S404</accession>
<dbReference type="Pfam" id="PF03466">
    <property type="entry name" value="LysR_substrate"/>
    <property type="match status" value="1"/>
</dbReference>
<dbReference type="InterPro" id="IPR000847">
    <property type="entry name" value="LysR_HTH_N"/>
</dbReference>
<dbReference type="GeneID" id="303167328"/>
<sequence length="362" mass="40951">MKDEFMTRLLRHCKRSFIFYDSRHKLKFIFLFYGIRLMNNLRRIDLNLLVTLHALLVEKHVSRAAQRLHKSQPAVSHALANLRAIFDDPLLVRRAGKLELTSRANELLPKLTEALHQLGALIEQPAFDSAHEKRVFRLALSDYGARVVLPGLVRRLRSEAPGIDLQVSQGSRVAMLAGVHDGEIDMAFGVFQPPLSDELRTHKLFIEHFVCAADKNTLPKTGDLDKTQWLSRPHVLVAMQSSEGNEIENALHREGVSRRVAMTLPHWGVASHVVPNTDLILTAARRSFDLFLKDSPLQLFTPPYPIDPFEFSMVWHSRRESDAGHNWLKQAIIEMLQEDGAKEPDESAIAVPALTIPPTSTQ</sequence>
<feature type="domain" description="HTH lysR-type" evidence="5">
    <location>
        <begin position="44"/>
        <end position="101"/>
    </location>
</feature>
<keyword evidence="4" id="KW-0804">Transcription</keyword>
<dbReference type="Gene3D" id="3.40.190.10">
    <property type="entry name" value="Periplasmic binding protein-like II"/>
    <property type="match status" value="2"/>
</dbReference>
<dbReference type="InterPro" id="IPR005119">
    <property type="entry name" value="LysR_subst-bd"/>
</dbReference>
<evidence type="ECO:0000313" key="7">
    <source>
        <dbReference type="Proteomes" id="UP001276761"/>
    </source>
</evidence>
<dbReference type="AlphaFoldDB" id="A0AAJ2S404"/>
<dbReference type="CDD" id="cd08465">
    <property type="entry name" value="PBP2_ToxR"/>
    <property type="match status" value="1"/>
</dbReference>
<dbReference type="PANTHER" id="PTHR30118">
    <property type="entry name" value="HTH-TYPE TRANSCRIPTIONAL REGULATOR LEUO-RELATED"/>
    <property type="match status" value="1"/>
</dbReference>
<evidence type="ECO:0000256" key="3">
    <source>
        <dbReference type="ARBA" id="ARBA00023125"/>
    </source>
</evidence>
<evidence type="ECO:0000256" key="2">
    <source>
        <dbReference type="ARBA" id="ARBA00023015"/>
    </source>
</evidence>
<comment type="caution">
    <text evidence="6">The sequence shown here is derived from an EMBL/GenBank/DDBJ whole genome shotgun (WGS) entry which is preliminary data.</text>
</comment>
<protein>
    <submittedName>
        <fullName evidence="6">LysR family transcriptional regulator</fullName>
    </submittedName>
</protein>
<evidence type="ECO:0000259" key="5">
    <source>
        <dbReference type="PROSITE" id="PS50931"/>
    </source>
</evidence>
<evidence type="ECO:0000256" key="1">
    <source>
        <dbReference type="ARBA" id="ARBA00009437"/>
    </source>
</evidence>
<gene>
    <name evidence="6" type="ORF">SIL78_17495</name>
</gene>
<comment type="similarity">
    <text evidence="1">Belongs to the LysR transcriptional regulatory family.</text>
</comment>
<dbReference type="GO" id="GO:0003677">
    <property type="term" value="F:DNA binding"/>
    <property type="evidence" value="ECO:0007669"/>
    <property type="project" value="UniProtKB-KW"/>
</dbReference>
<proteinExistence type="inferred from homology"/>
<dbReference type="GO" id="GO:0003700">
    <property type="term" value="F:DNA-binding transcription factor activity"/>
    <property type="evidence" value="ECO:0007669"/>
    <property type="project" value="InterPro"/>
</dbReference>
<dbReference type="PROSITE" id="PS50931">
    <property type="entry name" value="HTH_LYSR"/>
    <property type="match status" value="1"/>
</dbReference>
<keyword evidence="2" id="KW-0805">Transcription regulation</keyword>
<keyword evidence="3" id="KW-0238">DNA-binding</keyword>
<dbReference type="InterPro" id="IPR050389">
    <property type="entry name" value="LysR-type_TF"/>
</dbReference>
<dbReference type="PANTHER" id="PTHR30118:SF15">
    <property type="entry name" value="TRANSCRIPTIONAL REGULATORY PROTEIN"/>
    <property type="match status" value="1"/>
</dbReference>
<dbReference type="EMBL" id="JAWXXT010000001">
    <property type="protein sequence ID" value="MDX5979343.1"/>
    <property type="molecule type" value="Genomic_DNA"/>
</dbReference>
<dbReference type="SUPFAM" id="SSF53850">
    <property type="entry name" value="Periplasmic binding protein-like II"/>
    <property type="match status" value="1"/>
</dbReference>
<dbReference type="Gene3D" id="1.10.10.10">
    <property type="entry name" value="Winged helix-like DNA-binding domain superfamily/Winged helix DNA-binding domain"/>
    <property type="match status" value="1"/>
</dbReference>
<dbReference type="Pfam" id="PF00126">
    <property type="entry name" value="HTH_1"/>
    <property type="match status" value="1"/>
</dbReference>
<dbReference type="RefSeq" id="WP_319618840.1">
    <property type="nucleotide sequence ID" value="NZ_JAWXXT010000001.1"/>
</dbReference>
<dbReference type="SUPFAM" id="SSF46785">
    <property type="entry name" value="Winged helix' DNA-binding domain"/>
    <property type="match status" value="1"/>
</dbReference>
<name>A0AAJ2S404_9GAMM</name>
<organism evidence="6 7">
    <name type="scientific">Vreelandella alkaliphila</name>
    <dbReference type="NCBI Taxonomy" id="272774"/>
    <lineage>
        <taxon>Bacteria</taxon>
        <taxon>Pseudomonadati</taxon>
        <taxon>Pseudomonadota</taxon>
        <taxon>Gammaproteobacteria</taxon>
        <taxon>Oceanospirillales</taxon>
        <taxon>Halomonadaceae</taxon>
        <taxon>Vreelandella</taxon>
    </lineage>
</organism>
<reference evidence="6" key="1">
    <citation type="submission" date="2023-11" db="EMBL/GenBank/DDBJ databases">
        <title>MicrobeMod: A computational toolkit for identifying prokaryotic methylation and restriction-modification with nanopore sequencing.</title>
        <authorList>
            <person name="Crits-Christoph A."/>
            <person name="Kang S.C."/>
            <person name="Lee H."/>
            <person name="Ostrov N."/>
        </authorList>
    </citation>
    <scope>NUCLEOTIDE SEQUENCE</scope>
    <source>
        <strain evidence="6">ATCC BAA-953</strain>
    </source>
</reference>
<evidence type="ECO:0000256" key="4">
    <source>
        <dbReference type="ARBA" id="ARBA00023163"/>
    </source>
</evidence>
<dbReference type="InterPro" id="IPR036390">
    <property type="entry name" value="WH_DNA-bd_sf"/>
</dbReference>
<dbReference type="PRINTS" id="PR00039">
    <property type="entry name" value="HTHLYSR"/>
</dbReference>
<dbReference type="InterPro" id="IPR036388">
    <property type="entry name" value="WH-like_DNA-bd_sf"/>
</dbReference>
<evidence type="ECO:0000313" key="6">
    <source>
        <dbReference type="EMBL" id="MDX5979343.1"/>
    </source>
</evidence>
<dbReference type="Proteomes" id="UP001276761">
    <property type="component" value="Unassembled WGS sequence"/>
</dbReference>